<dbReference type="GeneID" id="115466076"/>
<feature type="domain" description="Brix" evidence="3">
    <location>
        <begin position="29"/>
        <end position="292"/>
    </location>
</feature>
<feature type="compositionally biased region" description="Basic and acidic residues" evidence="2">
    <location>
        <begin position="338"/>
        <end position="352"/>
    </location>
</feature>
<protein>
    <submittedName>
        <fullName evidence="5">Suppressor of SWI4 1 homolog isoform X1</fullName>
    </submittedName>
</protein>
<dbReference type="SMART" id="SM00879">
    <property type="entry name" value="Brix"/>
    <property type="match status" value="1"/>
</dbReference>
<dbReference type="AlphaFoldDB" id="A0A6P7XIB3"/>
<dbReference type="InParanoid" id="A0A6P7XIB3"/>
<dbReference type="KEGG" id="muo:115466076"/>
<feature type="region of interest" description="Disordered" evidence="2">
    <location>
        <begin position="324"/>
        <end position="534"/>
    </location>
</feature>
<evidence type="ECO:0000256" key="2">
    <source>
        <dbReference type="SAM" id="MobiDB-lite"/>
    </source>
</evidence>
<evidence type="ECO:0000256" key="1">
    <source>
        <dbReference type="ARBA" id="ARBA00004604"/>
    </source>
</evidence>
<dbReference type="FunCoup" id="A0A6P7XIB3">
    <property type="interactions" value="2511"/>
</dbReference>
<dbReference type="InterPro" id="IPR045112">
    <property type="entry name" value="PPAN-like"/>
</dbReference>
<dbReference type="PROSITE" id="PS50833">
    <property type="entry name" value="BRIX"/>
    <property type="match status" value="1"/>
</dbReference>
<comment type="subcellular location">
    <subcellularLocation>
        <location evidence="1">Nucleus</location>
        <location evidence="1">Nucleolus</location>
    </subcellularLocation>
</comment>
<dbReference type="GO" id="GO:0006364">
    <property type="term" value="P:rRNA processing"/>
    <property type="evidence" value="ECO:0007669"/>
    <property type="project" value="InterPro"/>
</dbReference>
<sequence>MGRWSKTKSQKKARANAVHTAQEEFSSVPHSFVFHRGQIGKMVQQLVLNVRQAMEPYTATSLKVQKKNTLKDFVSVVGPLGVTHFLIFSKTSENINFRLIRVPQGPTLTFRVKEYSLIKDVVSSLKHHRMHEQQFTHPPLLILNNFGLPGMHIKLMATMFQNLFPSINVHKINLNTIKRCILIHYDPNSQLISFRHYSLKVVPVGMSKGVKKLLQEKFPNMSRWEDISDLLAPGANLSESEAELDGEHNITELPQSYAGRGNMKAQQSAVRLTEIGPRMTLQLIKIEEGLNDGNVLYHSFVHKTEEELKAALERKEEKLRLKAERRKKQEQNVAQKKAQREDNKKKSLEGIRKKQQSPEEDSEVEDPGLDDQAAAAESEEDDDAEYYRQEVGQEPDEDLFPKSRKRKGAQLYRSPQTSKKFKAVKPGQRERSPSKRRDPQQPKFKKQRLLSSTFPDPSIRMKLGAYQGPRSSATKRGKGGPRSRGPVKGKGGPRSRGPVKGKGGPRSRGPVKGKGERGQAHQKRPFKQKNKANR</sequence>
<dbReference type="GO" id="GO:0030687">
    <property type="term" value="C:preribosome, large subunit precursor"/>
    <property type="evidence" value="ECO:0007669"/>
    <property type="project" value="TreeGrafter"/>
</dbReference>
<dbReference type="GO" id="GO:0019843">
    <property type="term" value="F:rRNA binding"/>
    <property type="evidence" value="ECO:0007669"/>
    <property type="project" value="InterPro"/>
</dbReference>
<dbReference type="Proteomes" id="UP000515156">
    <property type="component" value="Chromosome 3"/>
</dbReference>
<feature type="compositionally biased region" description="Basic residues" evidence="2">
    <location>
        <begin position="473"/>
        <end position="511"/>
    </location>
</feature>
<organism evidence="4 5">
    <name type="scientific">Microcaecilia unicolor</name>
    <dbReference type="NCBI Taxonomy" id="1415580"/>
    <lineage>
        <taxon>Eukaryota</taxon>
        <taxon>Metazoa</taxon>
        <taxon>Chordata</taxon>
        <taxon>Craniata</taxon>
        <taxon>Vertebrata</taxon>
        <taxon>Euteleostomi</taxon>
        <taxon>Amphibia</taxon>
        <taxon>Gymnophiona</taxon>
        <taxon>Siphonopidae</taxon>
        <taxon>Microcaecilia</taxon>
    </lineage>
</organism>
<accession>A0A6P7XIB3</accession>
<dbReference type="InterPro" id="IPR007109">
    <property type="entry name" value="Brix"/>
</dbReference>
<dbReference type="PANTHER" id="PTHR12661:SF5">
    <property type="entry name" value="SUPPRESSOR OF SWI4 1 HOMOLOG"/>
    <property type="match status" value="1"/>
</dbReference>
<gene>
    <name evidence="5" type="primary">LOC115466076</name>
</gene>
<evidence type="ECO:0000313" key="5">
    <source>
        <dbReference type="RefSeq" id="XP_030052951.1"/>
    </source>
</evidence>
<feature type="compositionally biased region" description="Basic and acidic residues" evidence="2">
    <location>
        <begin position="427"/>
        <end position="440"/>
    </location>
</feature>
<dbReference type="RefSeq" id="XP_030052951.1">
    <property type="nucleotide sequence ID" value="XM_030197091.1"/>
</dbReference>
<feature type="compositionally biased region" description="Acidic residues" evidence="2">
    <location>
        <begin position="358"/>
        <end position="369"/>
    </location>
</feature>
<dbReference type="GO" id="GO:0005730">
    <property type="term" value="C:nucleolus"/>
    <property type="evidence" value="ECO:0007669"/>
    <property type="project" value="UniProtKB-SubCell"/>
</dbReference>
<evidence type="ECO:0000313" key="4">
    <source>
        <dbReference type="Proteomes" id="UP000515156"/>
    </source>
</evidence>
<name>A0A6P7XIB3_9AMPH</name>
<keyword evidence="4" id="KW-1185">Reference proteome</keyword>
<feature type="compositionally biased region" description="Basic residues" evidence="2">
    <location>
        <begin position="520"/>
        <end position="534"/>
    </location>
</feature>
<reference evidence="5" key="1">
    <citation type="submission" date="2025-08" db="UniProtKB">
        <authorList>
            <consortium name="RefSeq"/>
        </authorList>
    </citation>
    <scope>IDENTIFICATION</scope>
</reference>
<dbReference type="PANTHER" id="PTHR12661">
    <property type="entry name" value="PETER PAN-RELATED"/>
    <property type="match status" value="1"/>
</dbReference>
<dbReference type="GO" id="GO:0000027">
    <property type="term" value="P:ribosomal large subunit assembly"/>
    <property type="evidence" value="ECO:0007669"/>
    <property type="project" value="TreeGrafter"/>
</dbReference>
<evidence type="ECO:0000259" key="3">
    <source>
        <dbReference type="PROSITE" id="PS50833"/>
    </source>
</evidence>
<proteinExistence type="predicted"/>
<dbReference type="OrthoDB" id="10261452at2759"/>
<dbReference type="Pfam" id="PF04427">
    <property type="entry name" value="Brix"/>
    <property type="match status" value="1"/>
</dbReference>